<feature type="transmembrane region" description="Helical" evidence="8">
    <location>
        <begin position="736"/>
        <end position="752"/>
    </location>
</feature>
<feature type="transmembrane region" description="Helical" evidence="8">
    <location>
        <begin position="174"/>
        <end position="193"/>
    </location>
</feature>
<feature type="transmembrane region" description="Helical" evidence="8">
    <location>
        <begin position="495"/>
        <end position="513"/>
    </location>
</feature>
<evidence type="ECO:0000256" key="1">
    <source>
        <dbReference type="ARBA" id="ARBA00004651"/>
    </source>
</evidence>
<dbReference type="InterPro" id="IPR004268">
    <property type="entry name" value="MurJ"/>
</dbReference>
<feature type="transmembrane region" description="Helical" evidence="8">
    <location>
        <begin position="395"/>
        <end position="415"/>
    </location>
</feature>
<dbReference type="Proteomes" id="UP000287188">
    <property type="component" value="Unassembled WGS sequence"/>
</dbReference>
<dbReference type="GO" id="GO:0015648">
    <property type="term" value="F:lipid-linked peptidoglycan transporter activity"/>
    <property type="evidence" value="ECO:0007669"/>
    <property type="project" value="TreeGrafter"/>
</dbReference>
<keyword evidence="2" id="KW-1003">Cell membrane</keyword>
<dbReference type="GO" id="GO:0005886">
    <property type="term" value="C:plasma membrane"/>
    <property type="evidence" value="ECO:0007669"/>
    <property type="project" value="UniProtKB-SubCell"/>
</dbReference>
<feature type="transmembrane region" description="Helical" evidence="8">
    <location>
        <begin position="421"/>
        <end position="446"/>
    </location>
</feature>
<feature type="transmembrane region" description="Helical" evidence="8">
    <location>
        <begin position="58"/>
        <end position="79"/>
    </location>
</feature>
<comment type="caution">
    <text evidence="10">The sequence shown here is derived from an EMBL/GenBank/DDBJ whole genome shotgun (WGS) entry which is preliminary data.</text>
</comment>
<feature type="transmembrane region" description="Helical" evidence="8">
    <location>
        <begin position="562"/>
        <end position="579"/>
    </location>
</feature>
<evidence type="ECO:0000256" key="6">
    <source>
        <dbReference type="ARBA" id="ARBA00022989"/>
    </source>
</evidence>
<dbReference type="PRINTS" id="PR01806">
    <property type="entry name" value="VIRFACTRMVIN"/>
</dbReference>
<dbReference type="EMBL" id="BIFS01000001">
    <property type="protein sequence ID" value="GCE17400.1"/>
    <property type="molecule type" value="Genomic_DNA"/>
</dbReference>
<feature type="transmembrane region" description="Helical" evidence="8">
    <location>
        <begin position="853"/>
        <end position="872"/>
    </location>
</feature>
<dbReference type="Pfam" id="PF03023">
    <property type="entry name" value="MurJ"/>
    <property type="match status" value="1"/>
</dbReference>
<sequence length="964" mass="105180">MLSTTSARLVAVKIKSANKNIFRALLSLASANLLIRVMGLLNQVVVTAKFGQDQHMDAYYVASLIPTTLAPMLASALEASVIPVYSRLRTKGTREQASKLFSTLLNLLIVLSIGITILLLFFKTELMTLLAPGTRASTLLIAQDLTPFIFPVLALMTLNSFMECLLNAEGKFGWPAYAGMLTPLTTATVVLVGGNSFGVLMLCIGTLLGQLLQLGVIIYRAHKSQIVYRPVLNLKLPELKPIMSAAWPALFGGLISMASPFVDTIFSSYQSAGTIAALNNALKLNGVPTGVLFAAVGRAALPYLANQAAIKDMRAFKGTLRLYLWIVGIATLALTIFMTFGARLIVSVIFEHGHFTAKDANTTSWILVGLSIGLLPTAIGFIVSRAFSALGKTRVLMGVSIFSVFANAAFDAYFGRIWGGFGIAFGTSLYYFCTMIILLVTLRMMIGNLNLLTPPKELLDMLWKVGMGQYYIKWVNWKESGMRDFGLTHAFRKKVLQIVFALAVFAAGAAGAVQNGTLTVRIAFGSLVVFALLRYQYLLVLAWACINVFIGSNLPLFNGNNLLSGLTLPTLLLLFYVPTKEAFQRLPALPVWLFYFIWILLGMGISPIALQEFMTIWTTQLDFLAVSVLVVLVIDSRKKLLGFVDAMIAPAIFIALYGLYGFATQQHGVVDPTTGYFRISSIFYDTPPTLGLYLSVLIPITIYRIFTMRSFLKICAGIAVLLLLMVALGLTFNRGTLLAVAIGLVVTVLFLPSSKMRGIAFGAGTAIVGLVFLGTTLANIPILSRFANSDISSLNGRTYLWQALIDHFDPAQILGYGLKSSDVLLTQLQVGFGGGVIATAAHNIYLEAMFEHGIIGLILMLFGFLAFGWCILKKYFTGKSFDQKLLLAIAFGTLVSIVIQGYESNDIWNQGVGIYFFILMALPFARYWDNEKPSSTTLESEVQEQVDPVNEENALTEQEELATV</sequence>
<feature type="transmembrane region" description="Helical" evidence="8">
    <location>
        <begin position="199"/>
        <end position="221"/>
    </location>
</feature>
<organism evidence="10 11">
    <name type="scientific">Dictyobacter kobayashii</name>
    <dbReference type="NCBI Taxonomy" id="2014872"/>
    <lineage>
        <taxon>Bacteria</taxon>
        <taxon>Bacillati</taxon>
        <taxon>Chloroflexota</taxon>
        <taxon>Ktedonobacteria</taxon>
        <taxon>Ktedonobacterales</taxon>
        <taxon>Dictyobacteraceae</taxon>
        <taxon>Dictyobacter</taxon>
    </lineage>
</organism>
<feature type="transmembrane region" description="Helical" evidence="8">
    <location>
        <begin position="884"/>
        <end position="902"/>
    </location>
</feature>
<feature type="transmembrane region" description="Helical" evidence="8">
    <location>
        <begin position="100"/>
        <end position="121"/>
    </location>
</feature>
<dbReference type="InterPro" id="IPR007016">
    <property type="entry name" value="O-antigen_ligase-rel_domated"/>
</dbReference>
<evidence type="ECO:0000313" key="10">
    <source>
        <dbReference type="EMBL" id="GCE17400.1"/>
    </source>
</evidence>
<feature type="transmembrane region" description="Helical" evidence="8">
    <location>
        <begin position="759"/>
        <end position="782"/>
    </location>
</feature>
<dbReference type="GO" id="GO:0034204">
    <property type="term" value="P:lipid translocation"/>
    <property type="evidence" value="ECO:0007669"/>
    <property type="project" value="TreeGrafter"/>
</dbReference>
<dbReference type="PANTHER" id="PTHR47019">
    <property type="entry name" value="LIPID II FLIPPASE MURJ"/>
    <property type="match status" value="1"/>
</dbReference>
<keyword evidence="5" id="KW-0573">Peptidoglycan synthesis</keyword>
<keyword evidence="6 8" id="KW-1133">Transmembrane helix</keyword>
<feature type="transmembrane region" description="Helical" evidence="8">
    <location>
        <begin position="710"/>
        <end position="730"/>
    </location>
</feature>
<feature type="transmembrane region" description="Helical" evidence="8">
    <location>
        <begin position="21"/>
        <end position="38"/>
    </location>
</feature>
<evidence type="ECO:0000256" key="2">
    <source>
        <dbReference type="ARBA" id="ARBA00022475"/>
    </source>
</evidence>
<dbReference type="AlphaFoldDB" id="A0A402AE67"/>
<evidence type="ECO:0000259" key="9">
    <source>
        <dbReference type="Pfam" id="PF04932"/>
    </source>
</evidence>
<keyword evidence="7 8" id="KW-0472">Membrane</keyword>
<keyword evidence="4" id="KW-0133">Cell shape</keyword>
<reference evidence="11" key="1">
    <citation type="submission" date="2018-12" db="EMBL/GenBank/DDBJ databases">
        <title>Tengunoibacter tsumagoiensis gen. nov., sp. nov., Dictyobacter kobayashii sp. nov., D. alpinus sp. nov., and D. joshuensis sp. nov. and description of Dictyobacteraceae fam. nov. within the order Ktedonobacterales isolated from Tengu-no-mugimeshi.</title>
        <authorList>
            <person name="Wang C.M."/>
            <person name="Zheng Y."/>
            <person name="Sakai Y."/>
            <person name="Toyoda A."/>
            <person name="Minakuchi Y."/>
            <person name="Abe K."/>
            <person name="Yokota A."/>
            <person name="Yabe S."/>
        </authorList>
    </citation>
    <scope>NUCLEOTIDE SEQUENCE [LARGE SCALE GENOMIC DNA]</scope>
    <source>
        <strain evidence="11">Uno11</strain>
    </source>
</reference>
<dbReference type="GO" id="GO:0008360">
    <property type="term" value="P:regulation of cell shape"/>
    <property type="evidence" value="ECO:0007669"/>
    <property type="project" value="UniProtKB-KW"/>
</dbReference>
<name>A0A402AE67_9CHLR</name>
<dbReference type="PANTHER" id="PTHR47019:SF1">
    <property type="entry name" value="LIPID II FLIPPASE MURJ"/>
    <property type="match status" value="1"/>
</dbReference>
<proteinExistence type="predicted"/>
<comment type="subcellular location">
    <subcellularLocation>
        <location evidence="1">Cell membrane</location>
        <topology evidence="1">Multi-pass membrane protein</topology>
    </subcellularLocation>
</comment>
<dbReference type="Pfam" id="PF04932">
    <property type="entry name" value="Wzy_C"/>
    <property type="match status" value="1"/>
</dbReference>
<feature type="transmembrane region" description="Helical" evidence="8">
    <location>
        <begin position="591"/>
        <end position="610"/>
    </location>
</feature>
<evidence type="ECO:0000256" key="4">
    <source>
        <dbReference type="ARBA" id="ARBA00022960"/>
    </source>
</evidence>
<keyword evidence="3 8" id="KW-0812">Transmembrane</keyword>
<gene>
    <name evidence="10" type="ORF">KDK_12000</name>
</gene>
<evidence type="ECO:0000256" key="3">
    <source>
        <dbReference type="ARBA" id="ARBA00022692"/>
    </source>
</evidence>
<feature type="transmembrane region" description="Helical" evidence="8">
    <location>
        <begin position="362"/>
        <end position="383"/>
    </location>
</feature>
<evidence type="ECO:0000313" key="11">
    <source>
        <dbReference type="Proteomes" id="UP000287188"/>
    </source>
</evidence>
<evidence type="ECO:0000256" key="5">
    <source>
        <dbReference type="ARBA" id="ARBA00022984"/>
    </source>
</evidence>
<feature type="transmembrane region" description="Helical" evidence="8">
    <location>
        <begin position="908"/>
        <end position="928"/>
    </location>
</feature>
<evidence type="ECO:0000256" key="7">
    <source>
        <dbReference type="ARBA" id="ARBA00023136"/>
    </source>
</evidence>
<feature type="transmembrane region" description="Helical" evidence="8">
    <location>
        <begin position="682"/>
        <end position="703"/>
    </location>
</feature>
<feature type="domain" description="O-antigen ligase-related" evidence="9">
    <location>
        <begin position="720"/>
        <end position="860"/>
    </location>
</feature>
<feature type="transmembrane region" description="Helical" evidence="8">
    <location>
        <begin position="641"/>
        <end position="662"/>
    </location>
</feature>
<keyword evidence="11" id="KW-1185">Reference proteome</keyword>
<feature type="transmembrane region" description="Helical" evidence="8">
    <location>
        <begin position="525"/>
        <end position="550"/>
    </location>
</feature>
<feature type="transmembrane region" description="Helical" evidence="8">
    <location>
        <begin position="322"/>
        <end position="350"/>
    </location>
</feature>
<dbReference type="InterPro" id="IPR051050">
    <property type="entry name" value="Lipid_II_flippase_MurJ/MviN"/>
</dbReference>
<evidence type="ECO:0000256" key="8">
    <source>
        <dbReference type="SAM" id="Phobius"/>
    </source>
</evidence>
<feature type="transmembrane region" description="Helical" evidence="8">
    <location>
        <begin position="141"/>
        <end position="162"/>
    </location>
</feature>
<dbReference type="GO" id="GO:0009252">
    <property type="term" value="P:peptidoglycan biosynthetic process"/>
    <property type="evidence" value="ECO:0007669"/>
    <property type="project" value="UniProtKB-KW"/>
</dbReference>
<accession>A0A402AE67</accession>
<protein>
    <recommendedName>
        <fullName evidence="9">O-antigen ligase-related domain-containing protein</fullName>
    </recommendedName>
</protein>